<dbReference type="PROSITE" id="PS51669">
    <property type="entry name" value="4FE4S_MOW_BIS_MGD"/>
    <property type="match status" value="1"/>
</dbReference>
<dbReference type="InterPro" id="IPR006963">
    <property type="entry name" value="Mopterin_OxRdtase_4Fe-4S_dom"/>
</dbReference>
<dbReference type="InParanoid" id="D6Z0M4"/>
<dbReference type="InterPro" id="IPR006657">
    <property type="entry name" value="MoPterin_dinucl-bd_dom"/>
</dbReference>
<dbReference type="InterPro" id="IPR050612">
    <property type="entry name" value="Prok_Mopterin_Oxidored"/>
</dbReference>
<dbReference type="AlphaFoldDB" id="D6Z0M4"/>
<evidence type="ECO:0000256" key="4">
    <source>
        <dbReference type="ARBA" id="ARBA00022505"/>
    </source>
</evidence>
<dbReference type="SUPFAM" id="SSF50692">
    <property type="entry name" value="ADC-like"/>
    <property type="match status" value="1"/>
</dbReference>
<dbReference type="InterPro" id="IPR006311">
    <property type="entry name" value="TAT_signal"/>
</dbReference>
<dbReference type="PROSITE" id="PS00490">
    <property type="entry name" value="MOLYBDOPTERIN_PROK_2"/>
    <property type="match status" value="1"/>
</dbReference>
<dbReference type="Pfam" id="PF01568">
    <property type="entry name" value="Molydop_binding"/>
    <property type="match status" value="1"/>
</dbReference>
<dbReference type="STRING" id="589865.DaAHT2_0547"/>
<keyword evidence="8" id="KW-0408">Iron</keyword>
<dbReference type="Gene3D" id="2.20.25.90">
    <property type="entry name" value="ADC-like domains"/>
    <property type="match status" value="1"/>
</dbReference>
<keyword evidence="5" id="KW-0479">Metal-binding</keyword>
<dbReference type="HOGENOM" id="CLU_000422_13_3_7"/>
<dbReference type="eggNOG" id="COG0243">
    <property type="taxonomic scope" value="Bacteria"/>
</dbReference>
<dbReference type="GO" id="GO:0051539">
    <property type="term" value="F:4 iron, 4 sulfur cluster binding"/>
    <property type="evidence" value="ECO:0007669"/>
    <property type="project" value="UniProtKB-KW"/>
</dbReference>
<feature type="signal peptide" evidence="10">
    <location>
        <begin position="1"/>
        <end position="32"/>
    </location>
</feature>
<evidence type="ECO:0000256" key="9">
    <source>
        <dbReference type="ARBA" id="ARBA00023014"/>
    </source>
</evidence>
<dbReference type="InterPro" id="IPR006655">
    <property type="entry name" value="Mopterin_OxRdtase_prok_CS"/>
</dbReference>
<comment type="cofactor">
    <cofactor evidence="1">
        <name>Mo-bis(molybdopterin guanine dinucleotide)</name>
        <dbReference type="ChEBI" id="CHEBI:60539"/>
    </cofactor>
</comment>
<dbReference type="SMART" id="SM00926">
    <property type="entry name" value="Molybdop_Fe4S4"/>
    <property type="match status" value="1"/>
</dbReference>
<dbReference type="GO" id="GO:0043546">
    <property type="term" value="F:molybdopterin cofactor binding"/>
    <property type="evidence" value="ECO:0007669"/>
    <property type="project" value="InterPro"/>
</dbReference>
<evidence type="ECO:0000256" key="3">
    <source>
        <dbReference type="ARBA" id="ARBA00022485"/>
    </source>
</evidence>
<dbReference type="SUPFAM" id="SSF53706">
    <property type="entry name" value="Formate dehydrogenase/DMSO reductase, domains 1-3"/>
    <property type="match status" value="1"/>
</dbReference>
<evidence type="ECO:0000256" key="1">
    <source>
        <dbReference type="ARBA" id="ARBA00001942"/>
    </source>
</evidence>
<protein>
    <submittedName>
        <fullName evidence="12">Molybdopterin oxidoreductase</fullName>
    </submittedName>
</protein>
<comment type="similarity">
    <text evidence="2">Belongs to the prokaryotic molybdopterin-containing oxidoreductase family.</text>
</comment>
<evidence type="ECO:0000256" key="10">
    <source>
        <dbReference type="SAM" id="SignalP"/>
    </source>
</evidence>
<dbReference type="InterPro" id="IPR006656">
    <property type="entry name" value="Mopterin_OxRdtase"/>
</dbReference>
<name>D6Z0M4_DESAT</name>
<evidence type="ECO:0000256" key="6">
    <source>
        <dbReference type="ARBA" id="ARBA00022729"/>
    </source>
</evidence>
<accession>D6Z0M4</accession>
<dbReference type="FunCoup" id="D6Z0M4">
    <property type="interactions" value="82"/>
</dbReference>
<evidence type="ECO:0000259" key="11">
    <source>
        <dbReference type="PROSITE" id="PS51669"/>
    </source>
</evidence>
<evidence type="ECO:0000313" key="12">
    <source>
        <dbReference type="EMBL" id="ADH85253.1"/>
    </source>
</evidence>
<keyword evidence="13" id="KW-1185">Reference proteome</keyword>
<dbReference type="PANTHER" id="PTHR43742:SF9">
    <property type="entry name" value="TETRATHIONATE REDUCTASE SUBUNIT A"/>
    <property type="match status" value="1"/>
</dbReference>
<dbReference type="InterPro" id="IPR009010">
    <property type="entry name" value="Asp_de-COase-like_dom_sf"/>
</dbReference>
<gene>
    <name evidence="12" type="ordered locus">DaAHT2_0547</name>
</gene>
<dbReference type="KEGG" id="dak:DaAHT2_0547"/>
<reference evidence="13" key="1">
    <citation type="submission" date="2010-02" db="EMBL/GenBank/DDBJ databases">
        <title>Complete sequence of Desulfurivibrio alkaliphilus AHT2.</title>
        <authorList>
            <consortium name="US DOE Joint Genome Institute"/>
            <person name="Pitluck S."/>
            <person name="Chertkov O."/>
            <person name="Detter J.C."/>
            <person name="Han C."/>
            <person name="Tapia R."/>
            <person name="Larimer F."/>
            <person name="Land M."/>
            <person name="Hauser L."/>
            <person name="Kyrpides N."/>
            <person name="Mikhailova N."/>
            <person name="Sorokin D.Y."/>
            <person name="Muyzer G."/>
            <person name="Woyke T."/>
        </authorList>
    </citation>
    <scope>NUCLEOTIDE SEQUENCE [LARGE SCALE GENOMIC DNA]</scope>
    <source>
        <strain evidence="13">DSM 19089 / UNIQEM U267 / AHT2</strain>
    </source>
</reference>
<organism evidence="12 13">
    <name type="scientific">Desulfurivibrio alkaliphilus (strain DSM 19089 / UNIQEM U267 / AHT2)</name>
    <dbReference type="NCBI Taxonomy" id="589865"/>
    <lineage>
        <taxon>Bacteria</taxon>
        <taxon>Pseudomonadati</taxon>
        <taxon>Thermodesulfobacteriota</taxon>
        <taxon>Desulfobulbia</taxon>
        <taxon>Desulfobulbales</taxon>
        <taxon>Desulfobulbaceae</taxon>
        <taxon>Desulfurivibrio</taxon>
    </lineage>
</organism>
<proteinExistence type="inferred from homology"/>
<sequence>MSVKSGFTRRSLLQAAGVAAAALPLRSLQAGAAVPGGEAWSEERLVPTVCGMCPAHCLVTAKVRDGRLESLTGTGDNPLNGARICARGMAAPDLLYDPDRLKYPMKRVGPRGSGQWQRISWAEAIDVVSLRMEQALRRHGPESLALFAAGPSALYIKELFAEFGVSRVNDSRYEHCHCNREAAYLATFGFAPGAPARLDYANTRCLVLLGSHFGENLMLPEFRRFTAAREQGARLIVADPRRSVIAAQADRHLMLKPGSDTALLLGWINYLLQRDLFDRDYIASHALGLDELREHAAAYPLERVAELTGLTPREIEQSARLLAASAPAVIIHPGRHSNWYGNDVHRLRAQAILSALLGAPGRPGGMSLVGLNEPGAEVTPYARGRQRLARALQPGSKERAEEIFRALEADQIKVLGCWGQNPFQGYPNPYRTTLAWRRAEFVFATDVLPSEACLMADIILPEATFLERSGRVELRDEVDPPLLTAGFPALQPAFEARDPYWIARQLSIRLGRGRGVQYPEASSRLEHELAPWRLRLEDLRRGQGYVALPAPPAPELDEFRFPTISGKIELVSRDLVEAGQAPLPHFHPPPEPPEGYFRLLYGRSPLHTLSSTQNNRRLMDREGENELWLNDEVADRLGLGSGERVLLENQDGLTSLRTVRLYVSRDIRADAVYLVHGFGQRSHLLGRAFHQGVSDAALMSRATANPVTGTHALRNNFVRLRKVP</sequence>
<feature type="domain" description="4Fe-4S Mo/W bis-MGD-type" evidence="11">
    <location>
        <begin position="43"/>
        <end position="99"/>
    </location>
</feature>
<dbReference type="Pfam" id="PF00384">
    <property type="entry name" value="Molybdopterin"/>
    <property type="match status" value="1"/>
</dbReference>
<evidence type="ECO:0000256" key="5">
    <source>
        <dbReference type="ARBA" id="ARBA00022723"/>
    </source>
</evidence>
<keyword evidence="9" id="KW-0411">Iron-sulfur</keyword>
<evidence type="ECO:0000256" key="8">
    <source>
        <dbReference type="ARBA" id="ARBA00023004"/>
    </source>
</evidence>
<evidence type="ECO:0000256" key="2">
    <source>
        <dbReference type="ARBA" id="ARBA00010312"/>
    </source>
</evidence>
<evidence type="ECO:0000256" key="7">
    <source>
        <dbReference type="ARBA" id="ARBA00023002"/>
    </source>
</evidence>
<dbReference type="Gene3D" id="2.40.40.20">
    <property type="match status" value="1"/>
</dbReference>
<dbReference type="Gene3D" id="3.40.228.10">
    <property type="entry name" value="Dimethylsulfoxide Reductase, domain 2"/>
    <property type="match status" value="1"/>
</dbReference>
<dbReference type="GO" id="GO:0016491">
    <property type="term" value="F:oxidoreductase activity"/>
    <property type="evidence" value="ECO:0007669"/>
    <property type="project" value="UniProtKB-KW"/>
</dbReference>
<dbReference type="Pfam" id="PF04879">
    <property type="entry name" value="Molybdop_Fe4S4"/>
    <property type="match status" value="1"/>
</dbReference>
<feature type="chain" id="PRO_5003091369" evidence="10">
    <location>
        <begin position="33"/>
        <end position="724"/>
    </location>
</feature>
<keyword evidence="7" id="KW-0560">Oxidoreductase</keyword>
<dbReference type="EMBL" id="CP001940">
    <property type="protein sequence ID" value="ADH85253.1"/>
    <property type="molecule type" value="Genomic_DNA"/>
</dbReference>
<keyword evidence="6 10" id="KW-0732">Signal</keyword>
<dbReference type="PANTHER" id="PTHR43742">
    <property type="entry name" value="TRIMETHYLAMINE-N-OXIDE REDUCTASE"/>
    <property type="match status" value="1"/>
</dbReference>
<dbReference type="Gene3D" id="3.30.2070.10">
    <property type="entry name" value="Formate dehydrogenase/DMSO reductase"/>
    <property type="match status" value="1"/>
</dbReference>
<dbReference type="Gene3D" id="3.40.50.740">
    <property type="match status" value="1"/>
</dbReference>
<dbReference type="PROSITE" id="PS51318">
    <property type="entry name" value="TAT"/>
    <property type="match status" value="1"/>
</dbReference>
<keyword evidence="3" id="KW-0004">4Fe-4S</keyword>
<keyword evidence="4" id="KW-0500">Molybdenum</keyword>
<dbReference type="Proteomes" id="UP000001508">
    <property type="component" value="Chromosome"/>
</dbReference>
<evidence type="ECO:0000313" key="13">
    <source>
        <dbReference type="Proteomes" id="UP000001508"/>
    </source>
</evidence>
<dbReference type="GO" id="GO:0046872">
    <property type="term" value="F:metal ion binding"/>
    <property type="evidence" value="ECO:0007669"/>
    <property type="project" value="UniProtKB-KW"/>
</dbReference>